<evidence type="ECO:0000256" key="1">
    <source>
        <dbReference type="ARBA" id="ARBA00004651"/>
    </source>
</evidence>
<keyword evidence="4 5" id="KW-0472">Membrane</keyword>
<evidence type="ECO:0000256" key="4">
    <source>
        <dbReference type="ARBA" id="ARBA00023136"/>
    </source>
</evidence>
<evidence type="ECO:0000256" key="5">
    <source>
        <dbReference type="RuleBase" id="RU363032"/>
    </source>
</evidence>
<keyword evidence="2 5" id="KW-0812">Transmembrane</keyword>
<dbReference type="InterPro" id="IPR043429">
    <property type="entry name" value="ArtM/GltK/GlnP/TcyL/YhdX-like"/>
</dbReference>
<feature type="domain" description="ABC transmembrane type-1" evidence="6">
    <location>
        <begin position="1"/>
        <end position="187"/>
    </location>
</feature>
<comment type="subcellular location">
    <subcellularLocation>
        <location evidence="1 5">Cell membrane</location>
        <topology evidence="1 5">Multi-pass membrane protein</topology>
    </subcellularLocation>
</comment>
<keyword evidence="5" id="KW-0813">Transport</keyword>
<dbReference type="Proteomes" id="UP000188543">
    <property type="component" value="Unassembled WGS sequence"/>
</dbReference>
<comment type="similarity">
    <text evidence="5">Belongs to the binding-protein-dependent transport system permease family.</text>
</comment>
<evidence type="ECO:0000313" key="8">
    <source>
        <dbReference type="Proteomes" id="UP000188543"/>
    </source>
</evidence>
<dbReference type="InterPro" id="IPR000515">
    <property type="entry name" value="MetI-like"/>
</dbReference>
<dbReference type="SUPFAM" id="SSF161098">
    <property type="entry name" value="MetI-like"/>
    <property type="match status" value="1"/>
</dbReference>
<dbReference type="InterPro" id="IPR035906">
    <property type="entry name" value="MetI-like_sf"/>
</dbReference>
<comment type="caution">
    <text evidence="7">The sequence shown here is derived from an EMBL/GenBank/DDBJ whole genome shotgun (WGS) entry which is preliminary data.</text>
</comment>
<dbReference type="Pfam" id="PF00528">
    <property type="entry name" value="BPD_transp_1"/>
    <property type="match status" value="1"/>
</dbReference>
<evidence type="ECO:0000313" key="7">
    <source>
        <dbReference type="EMBL" id="ONU76328.1"/>
    </source>
</evidence>
<dbReference type="PROSITE" id="PS50928">
    <property type="entry name" value="ABC_TM1"/>
    <property type="match status" value="1"/>
</dbReference>
<reference evidence="7 8" key="1">
    <citation type="submission" date="2016-08" db="EMBL/GenBank/DDBJ databases">
        <authorList>
            <person name="Seilhamer J.J."/>
        </authorList>
    </citation>
    <scope>NUCLEOTIDE SEQUENCE [LARGE SCALE GENOMIC DNA]</scope>
    <source>
        <strain evidence="7 8">VC14762</strain>
    </source>
</reference>
<accession>A0A1V2VTY6</accession>
<protein>
    <recommendedName>
        <fullName evidence="6">ABC transmembrane type-1 domain-containing protein</fullName>
    </recommendedName>
</protein>
<evidence type="ECO:0000259" key="6">
    <source>
        <dbReference type="PROSITE" id="PS50928"/>
    </source>
</evidence>
<gene>
    <name evidence="7" type="ORF">A8E72_34005</name>
</gene>
<feature type="transmembrane region" description="Helical" evidence="5">
    <location>
        <begin position="173"/>
        <end position="194"/>
    </location>
</feature>
<sequence length="203" mass="21869">MAAVSFLFALGIGIALGIARSLPGRAGQICNAFFELVRAIPLMVMLFLTYQVAPQLLFPEAAKHMDFSTLTILAGITGLAIFTGMRVSSHVFSAIQAIDPSQQRSAKVLGLSQAQTYRYILVPQALKNAVAPLTSEFLSTVKNTSALSAIGLLELTKQVQNIMDNTSALYEPFILVMLCYLILNLIVIGLASVIEKQLHKGGK</sequence>
<dbReference type="CDD" id="cd06261">
    <property type="entry name" value="TM_PBP2"/>
    <property type="match status" value="1"/>
</dbReference>
<dbReference type="Gene3D" id="1.10.3720.10">
    <property type="entry name" value="MetI-like"/>
    <property type="match status" value="1"/>
</dbReference>
<dbReference type="EMBL" id="MUTJ01000100">
    <property type="protein sequence ID" value="ONU76328.1"/>
    <property type="molecule type" value="Genomic_DNA"/>
</dbReference>
<feature type="transmembrane region" description="Helical" evidence="5">
    <location>
        <begin position="65"/>
        <end position="85"/>
    </location>
</feature>
<dbReference type="GO" id="GO:0055085">
    <property type="term" value="P:transmembrane transport"/>
    <property type="evidence" value="ECO:0007669"/>
    <property type="project" value="InterPro"/>
</dbReference>
<dbReference type="PANTHER" id="PTHR30614:SF42">
    <property type="entry name" value="GLUTAMATE_ASPARTATE IMPORT PERMEASE PROTEIN GLTJ"/>
    <property type="match status" value="1"/>
</dbReference>
<organism evidence="7 8">
    <name type="scientific">Burkholderia cenocepacia</name>
    <dbReference type="NCBI Taxonomy" id="95486"/>
    <lineage>
        <taxon>Bacteria</taxon>
        <taxon>Pseudomonadati</taxon>
        <taxon>Pseudomonadota</taxon>
        <taxon>Betaproteobacteria</taxon>
        <taxon>Burkholderiales</taxon>
        <taxon>Burkholderiaceae</taxon>
        <taxon>Burkholderia</taxon>
        <taxon>Burkholderia cepacia complex</taxon>
    </lineage>
</organism>
<keyword evidence="3 5" id="KW-1133">Transmembrane helix</keyword>
<name>A0A1V2VTY6_9BURK</name>
<proteinExistence type="inferred from homology"/>
<dbReference type="GO" id="GO:0006865">
    <property type="term" value="P:amino acid transport"/>
    <property type="evidence" value="ECO:0007669"/>
    <property type="project" value="TreeGrafter"/>
</dbReference>
<feature type="transmembrane region" description="Helical" evidence="5">
    <location>
        <begin position="36"/>
        <end position="53"/>
    </location>
</feature>
<dbReference type="PANTHER" id="PTHR30614">
    <property type="entry name" value="MEMBRANE COMPONENT OF AMINO ACID ABC TRANSPORTER"/>
    <property type="match status" value="1"/>
</dbReference>
<evidence type="ECO:0000256" key="2">
    <source>
        <dbReference type="ARBA" id="ARBA00022692"/>
    </source>
</evidence>
<dbReference type="GO" id="GO:0005886">
    <property type="term" value="C:plasma membrane"/>
    <property type="evidence" value="ECO:0007669"/>
    <property type="project" value="UniProtKB-SubCell"/>
</dbReference>
<dbReference type="AlphaFoldDB" id="A0A1V2VTY6"/>
<evidence type="ECO:0000256" key="3">
    <source>
        <dbReference type="ARBA" id="ARBA00022989"/>
    </source>
</evidence>